<sequence>MSGSSRGQSRIRKHGKEKRRTRGKLHLGVDGQSHHLICAKVSLENVGDNAVLGLMLRPLRRQIGIVYGDGAYDSRQCYEDIAKKGAAARIPLRKNAGQWEEGHPRDEAVEAFKAGRLSEWKAANGYHQRSIGETAMW</sequence>
<dbReference type="EMBL" id="CP084506">
    <property type="protein sequence ID" value="UCQ00224.1"/>
    <property type="molecule type" value="Genomic_DNA"/>
</dbReference>
<accession>A0AC61TI63</accession>
<keyword evidence="2" id="KW-1185">Reference proteome</keyword>
<reference evidence="1" key="1">
    <citation type="submission" date="2021-09" db="EMBL/GenBank/DDBJ databases">
        <title>Comparative genomics of Edwardsiella genus reveals species-based diversity.</title>
        <authorList>
            <person name="Tekedar H.C."/>
            <person name="Kumru S."/>
            <person name="Waldbieser G.C."/>
            <person name="Reichley S.R."/>
            <person name="Lawrence M.L."/>
            <person name="Griffin M.J."/>
        </authorList>
    </citation>
    <scope>NUCLEOTIDE SEQUENCE</scope>
    <source>
        <strain evidence="1">ATCC 15947</strain>
    </source>
</reference>
<protein>
    <submittedName>
        <fullName evidence="1">Transposase</fullName>
    </submittedName>
</protein>
<evidence type="ECO:0000313" key="1">
    <source>
        <dbReference type="EMBL" id="UCQ00224.1"/>
    </source>
</evidence>
<proteinExistence type="predicted"/>
<gene>
    <name evidence="1" type="ORF">DCL27_16790</name>
</gene>
<evidence type="ECO:0000313" key="2">
    <source>
        <dbReference type="Proteomes" id="UP000245918"/>
    </source>
</evidence>
<organism evidence="1 2">
    <name type="scientific">Edwardsiella tarda ATCC 15947 = NBRC 105688</name>
    <dbReference type="NCBI Taxonomy" id="667121"/>
    <lineage>
        <taxon>Bacteria</taxon>
        <taxon>Pseudomonadati</taxon>
        <taxon>Pseudomonadota</taxon>
        <taxon>Gammaproteobacteria</taxon>
        <taxon>Enterobacterales</taxon>
        <taxon>Hafniaceae</taxon>
        <taxon>Edwardsiella</taxon>
    </lineage>
</organism>
<dbReference type="Proteomes" id="UP000245918">
    <property type="component" value="Chromosome"/>
</dbReference>
<name>A0AC61TI63_EDWTA</name>